<keyword evidence="5 8" id="KW-1133">Transmembrane helix</keyword>
<sequence>MSAEGHHEVAVFLSPIPNLSSVSNYPKKSIYHHNNNHSSYVDGVAGGTAASGSGDPLSLDGQHQDQQHRYFFQNMFSSNTVLGEGQGHAPDYSHNSALLAPPPQHDLGRRRSSNSSLDSYSFTSRRRGSHRSGTASRVTDILDEESKEATTLMTYMRTVSHALKHTRKALRRVFRAVFVIRPNRPRLVCEAEVMEQVGWVCKDYIVARLVARDLMSRKTGIAPSNWPQSRHVVAAGAALEALYPRTYSNVSRKLCLTMSSPKLVRNTLLAILEVLFERSITWAKIVSMMAIAGLYAEECASQGHPDFVHEVVDTVLDFTGGHLLAWLVAQGGWDGFPLPEGSEGNRLSIFRLLLVSGAATVFLIVRYSLLTLHHPDEKS</sequence>
<dbReference type="AlphaFoldDB" id="A0AAE1E013"/>
<dbReference type="PANTHER" id="PTHR11256">
    <property type="entry name" value="BCL-2 RELATED"/>
    <property type="match status" value="1"/>
</dbReference>
<feature type="compositionally biased region" description="Low complexity" evidence="7">
    <location>
        <begin position="113"/>
        <end position="123"/>
    </location>
</feature>
<evidence type="ECO:0000256" key="8">
    <source>
        <dbReference type="SAM" id="Phobius"/>
    </source>
</evidence>
<dbReference type="Pfam" id="PF00452">
    <property type="entry name" value="Bcl-2"/>
    <property type="match status" value="1"/>
</dbReference>
<organism evidence="10 11">
    <name type="scientific">Elysia crispata</name>
    <name type="common">lettuce slug</name>
    <dbReference type="NCBI Taxonomy" id="231223"/>
    <lineage>
        <taxon>Eukaryota</taxon>
        <taxon>Metazoa</taxon>
        <taxon>Spiralia</taxon>
        <taxon>Lophotrochozoa</taxon>
        <taxon>Mollusca</taxon>
        <taxon>Gastropoda</taxon>
        <taxon>Heterobranchia</taxon>
        <taxon>Euthyneura</taxon>
        <taxon>Panpulmonata</taxon>
        <taxon>Sacoglossa</taxon>
        <taxon>Placobranchoidea</taxon>
        <taxon>Plakobranchidae</taxon>
        <taxon>Elysia</taxon>
    </lineage>
</organism>
<evidence type="ECO:0000256" key="4">
    <source>
        <dbReference type="ARBA" id="ARBA00022703"/>
    </source>
</evidence>
<keyword evidence="4" id="KW-0053">Apoptosis</keyword>
<reference evidence="10" key="1">
    <citation type="journal article" date="2023" name="G3 (Bethesda)">
        <title>A reference genome for the long-term kleptoplast-retaining sea slug Elysia crispata morphotype clarki.</title>
        <authorList>
            <person name="Eastman K.E."/>
            <person name="Pendleton A.L."/>
            <person name="Shaikh M.A."/>
            <person name="Suttiyut T."/>
            <person name="Ogas R."/>
            <person name="Tomko P."/>
            <person name="Gavelis G."/>
            <person name="Widhalm J.R."/>
            <person name="Wisecaver J.H."/>
        </authorList>
    </citation>
    <scope>NUCLEOTIDE SEQUENCE</scope>
    <source>
        <strain evidence="10">ECLA1</strain>
    </source>
</reference>
<dbReference type="InterPro" id="IPR002475">
    <property type="entry name" value="Bcl2-like"/>
</dbReference>
<feature type="region of interest" description="Disordered" evidence="7">
    <location>
        <begin position="82"/>
        <end position="137"/>
    </location>
</feature>
<dbReference type="GO" id="GO:0005741">
    <property type="term" value="C:mitochondrial outer membrane"/>
    <property type="evidence" value="ECO:0007669"/>
    <property type="project" value="TreeGrafter"/>
</dbReference>
<name>A0AAE1E013_9GAST</name>
<dbReference type="CDD" id="cd06845">
    <property type="entry name" value="Bcl-2_like"/>
    <property type="match status" value="1"/>
</dbReference>
<feature type="region of interest" description="Disordered" evidence="7">
    <location>
        <begin position="44"/>
        <end position="63"/>
    </location>
</feature>
<accession>A0AAE1E013</accession>
<dbReference type="EMBL" id="JAWDGP010001753">
    <property type="protein sequence ID" value="KAK3788580.1"/>
    <property type="molecule type" value="Genomic_DNA"/>
</dbReference>
<feature type="domain" description="Bcl-2 Bcl-2 homology region 1-3" evidence="9">
    <location>
        <begin position="232"/>
        <end position="333"/>
    </location>
</feature>
<dbReference type="InterPro" id="IPR046371">
    <property type="entry name" value="Bcl-2_BH1-3"/>
</dbReference>
<feature type="transmembrane region" description="Helical" evidence="8">
    <location>
        <begin position="349"/>
        <end position="369"/>
    </location>
</feature>
<evidence type="ECO:0000313" key="10">
    <source>
        <dbReference type="EMBL" id="KAK3788580.1"/>
    </source>
</evidence>
<dbReference type="SUPFAM" id="SSF56854">
    <property type="entry name" value="Bcl-2 inhibitors of programmed cell death"/>
    <property type="match status" value="1"/>
</dbReference>
<evidence type="ECO:0000256" key="1">
    <source>
        <dbReference type="ARBA" id="ARBA00004167"/>
    </source>
</evidence>
<evidence type="ECO:0000256" key="5">
    <source>
        <dbReference type="ARBA" id="ARBA00022989"/>
    </source>
</evidence>
<dbReference type="GO" id="GO:0008630">
    <property type="term" value="P:intrinsic apoptotic signaling pathway in response to DNA damage"/>
    <property type="evidence" value="ECO:0007669"/>
    <property type="project" value="TreeGrafter"/>
</dbReference>
<keyword evidence="11" id="KW-1185">Reference proteome</keyword>
<dbReference type="GO" id="GO:0042981">
    <property type="term" value="P:regulation of apoptotic process"/>
    <property type="evidence" value="ECO:0007669"/>
    <property type="project" value="InterPro"/>
</dbReference>
<dbReference type="GO" id="GO:0001836">
    <property type="term" value="P:release of cytochrome c from mitochondria"/>
    <property type="evidence" value="ECO:0007669"/>
    <property type="project" value="TreeGrafter"/>
</dbReference>
<dbReference type="Gene3D" id="1.10.437.10">
    <property type="entry name" value="Blc2-like"/>
    <property type="match status" value="1"/>
</dbReference>
<dbReference type="PANTHER" id="PTHR11256:SF48">
    <property type="entry name" value="BCL-2-RELATED OVARIAN KILLER PROTEIN"/>
    <property type="match status" value="1"/>
</dbReference>
<evidence type="ECO:0000259" key="9">
    <source>
        <dbReference type="SMART" id="SM00337"/>
    </source>
</evidence>
<dbReference type="GO" id="GO:0051400">
    <property type="term" value="F:BH domain binding"/>
    <property type="evidence" value="ECO:0007669"/>
    <property type="project" value="TreeGrafter"/>
</dbReference>
<dbReference type="Proteomes" id="UP001283361">
    <property type="component" value="Unassembled WGS sequence"/>
</dbReference>
<dbReference type="SMART" id="SM00337">
    <property type="entry name" value="BCL"/>
    <property type="match status" value="1"/>
</dbReference>
<feature type="compositionally biased region" description="Low complexity" evidence="7">
    <location>
        <begin position="44"/>
        <end position="55"/>
    </location>
</feature>
<evidence type="ECO:0000256" key="2">
    <source>
        <dbReference type="ARBA" id="ARBA00009458"/>
    </source>
</evidence>
<dbReference type="GO" id="GO:0097192">
    <property type="term" value="P:extrinsic apoptotic signaling pathway in absence of ligand"/>
    <property type="evidence" value="ECO:0007669"/>
    <property type="project" value="TreeGrafter"/>
</dbReference>
<dbReference type="InterPro" id="IPR036834">
    <property type="entry name" value="Bcl-2-like_sf"/>
</dbReference>
<gene>
    <name evidence="10" type="ORF">RRG08_031236</name>
</gene>
<keyword evidence="3 8" id="KW-0812">Transmembrane</keyword>
<evidence type="ECO:0000256" key="7">
    <source>
        <dbReference type="SAM" id="MobiDB-lite"/>
    </source>
</evidence>
<comment type="subcellular location">
    <subcellularLocation>
        <location evidence="1">Membrane</location>
        <topology evidence="1">Single-pass membrane protein</topology>
    </subcellularLocation>
</comment>
<protein>
    <recommendedName>
        <fullName evidence="9">Bcl-2 Bcl-2 homology region 1-3 domain-containing protein</fullName>
    </recommendedName>
</protein>
<evidence type="ECO:0000256" key="6">
    <source>
        <dbReference type="ARBA" id="ARBA00023136"/>
    </source>
</evidence>
<proteinExistence type="inferred from homology"/>
<dbReference type="PROSITE" id="PS50062">
    <property type="entry name" value="BCL2_FAMILY"/>
    <property type="match status" value="1"/>
</dbReference>
<evidence type="ECO:0000256" key="3">
    <source>
        <dbReference type="ARBA" id="ARBA00022692"/>
    </source>
</evidence>
<evidence type="ECO:0000313" key="11">
    <source>
        <dbReference type="Proteomes" id="UP001283361"/>
    </source>
</evidence>
<comment type="similarity">
    <text evidence="2">Belongs to the Bcl-2 family.</text>
</comment>
<dbReference type="InterPro" id="IPR026298">
    <property type="entry name" value="Bcl-2_fam"/>
</dbReference>
<keyword evidence="6 8" id="KW-0472">Membrane</keyword>
<comment type="caution">
    <text evidence="10">The sequence shown here is derived from an EMBL/GenBank/DDBJ whole genome shotgun (WGS) entry which is preliminary data.</text>
</comment>